<dbReference type="RefSeq" id="WP_184926007.1">
    <property type="nucleotide sequence ID" value="NZ_JACHMO010000001.1"/>
</dbReference>
<comment type="similarity">
    <text evidence="2 7">Belongs to the PhoU family.</text>
</comment>
<name>A0A7W9HQI3_9PSEU</name>
<comment type="caution">
    <text evidence="9">The sequence shown here is derived from an EMBL/GenBank/DDBJ whole genome shotgun (WGS) entry which is preliminary data.</text>
</comment>
<dbReference type="GO" id="GO:0006817">
    <property type="term" value="P:phosphate ion transport"/>
    <property type="evidence" value="ECO:0007669"/>
    <property type="project" value="UniProtKB-KW"/>
</dbReference>
<feature type="domain" description="PhoU" evidence="8">
    <location>
        <begin position="122"/>
        <end position="204"/>
    </location>
</feature>
<keyword evidence="5 7" id="KW-0963">Cytoplasm</keyword>
<evidence type="ECO:0000256" key="5">
    <source>
        <dbReference type="ARBA" id="ARBA00022490"/>
    </source>
</evidence>
<accession>A0A7W9HQI3</accession>
<dbReference type="InterPro" id="IPR038078">
    <property type="entry name" value="PhoU-like_sf"/>
</dbReference>
<evidence type="ECO:0000313" key="10">
    <source>
        <dbReference type="Proteomes" id="UP000552097"/>
    </source>
</evidence>
<evidence type="ECO:0000256" key="2">
    <source>
        <dbReference type="ARBA" id="ARBA00008107"/>
    </source>
</evidence>
<dbReference type="PANTHER" id="PTHR42930">
    <property type="entry name" value="PHOSPHATE-SPECIFIC TRANSPORT SYSTEM ACCESSORY PROTEIN PHOU"/>
    <property type="match status" value="1"/>
</dbReference>
<reference evidence="9 10" key="1">
    <citation type="submission" date="2020-08" db="EMBL/GenBank/DDBJ databases">
        <title>Sequencing the genomes of 1000 actinobacteria strains.</title>
        <authorList>
            <person name="Klenk H.-P."/>
        </authorList>
    </citation>
    <scope>NUCLEOTIDE SEQUENCE [LARGE SCALE GENOMIC DNA]</scope>
    <source>
        <strain evidence="9 10">DSM 45486</strain>
    </source>
</reference>
<dbReference type="GO" id="GO:0045936">
    <property type="term" value="P:negative regulation of phosphate metabolic process"/>
    <property type="evidence" value="ECO:0007669"/>
    <property type="project" value="InterPro"/>
</dbReference>
<dbReference type="SUPFAM" id="SSF109755">
    <property type="entry name" value="PhoU-like"/>
    <property type="match status" value="1"/>
</dbReference>
<comment type="function">
    <text evidence="7">Plays a role in the regulation of phosphate uptake.</text>
</comment>
<proteinExistence type="inferred from homology"/>
<dbReference type="AlphaFoldDB" id="A0A7W9HQI3"/>
<evidence type="ECO:0000313" key="9">
    <source>
        <dbReference type="EMBL" id="MBB5806435.1"/>
    </source>
</evidence>
<gene>
    <name evidence="9" type="ORF">F4560_006203</name>
</gene>
<evidence type="ECO:0000256" key="4">
    <source>
        <dbReference type="ARBA" id="ARBA00022448"/>
    </source>
</evidence>
<protein>
    <recommendedName>
        <fullName evidence="7">Phosphate-specific transport system accessory protein PhoU</fullName>
    </recommendedName>
</protein>
<comment type="subunit">
    <text evidence="3 7">Homodimer.</text>
</comment>
<dbReference type="GO" id="GO:0030643">
    <property type="term" value="P:intracellular phosphate ion homeostasis"/>
    <property type="evidence" value="ECO:0007669"/>
    <property type="project" value="InterPro"/>
</dbReference>
<dbReference type="PANTHER" id="PTHR42930:SF3">
    <property type="entry name" value="PHOSPHATE-SPECIFIC TRANSPORT SYSTEM ACCESSORY PROTEIN PHOU"/>
    <property type="match status" value="1"/>
</dbReference>
<dbReference type="Gene3D" id="1.20.58.220">
    <property type="entry name" value="Phosphate transport system protein phou homolog 2, domain 2"/>
    <property type="match status" value="1"/>
</dbReference>
<dbReference type="FunFam" id="1.20.58.220:FF:000004">
    <property type="entry name" value="Phosphate-specific transport system accessory protein PhoU"/>
    <property type="match status" value="1"/>
</dbReference>
<keyword evidence="4 7" id="KW-0813">Transport</keyword>
<dbReference type="GO" id="GO:0005737">
    <property type="term" value="C:cytoplasm"/>
    <property type="evidence" value="ECO:0007669"/>
    <property type="project" value="UniProtKB-SubCell"/>
</dbReference>
<dbReference type="EMBL" id="JACHMO010000001">
    <property type="protein sequence ID" value="MBB5806435.1"/>
    <property type="molecule type" value="Genomic_DNA"/>
</dbReference>
<dbReference type="Pfam" id="PF01895">
    <property type="entry name" value="PhoU"/>
    <property type="match status" value="2"/>
</dbReference>
<dbReference type="InterPro" id="IPR026022">
    <property type="entry name" value="PhoU_dom"/>
</dbReference>
<feature type="domain" description="PhoU" evidence="8">
    <location>
        <begin position="17"/>
        <end position="103"/>
    </location>
</feature>
<dbReference type="Proteomes" id="UP000552097">
    <property type="component" value="Unassembled WGS sequence"/>
</dbReference>
<dbReference type="InterPro" id="IPR028366">
    <property type="entry name" value="PhoU"/>
</dbReference>
<evidence type="ECO:0000256" key="7">
    <source>
        <dbReference type="PIRNR" id="PIRNR003107"/>
    </source>
</evidence>
<keyword evidence="6 7" id="KW-0592">Phosphate transport</keyword>
<evidence type="ECO:0000256" key="6">
    <source>
        <dbReference type="ARBA" id="ARBA00022592"/>
    </source>
</evidence>
<dbReference type="PIRSF" id="PIRSF003107">
    <property type="entry name" value="PhoU"/>
    <property type="match status" value="1"/>
</dbReference>
<comment type="subcellular location">
    <subcellularLocation>
        <location evidence="1 7">Cytoplasm</location>
    </subcellularLocation>
</comment>
<evidence type="ECO:0000256" key="1">
    <source>
        <dbReference type="ARBA" id="ARBA00004496"/>
    </source>
</evidence>
<evidence type="ECO:0000256" key="3">
    <source>
        <dbReference type="ARBA" id="ARBA00011738"/>
    </source>
</evidence>
<evidence type="ECO:0000259" key="8">
    <source>
        <dbReference type="Pfam" id="PF01895"/>
    </source>
</evidence>
<sequence length="225" mass="24526">MREAYHDQLGHLADQLADMCGMAGVAMERATTSLLGADLALAEQVIGDDTKIDDVRADIEEQAYALLALQAPVATDLRIVLAVIHAAESVERMGDLALHVAKAARRRHPNPVLPDTVRPYFSEMGRIAVELAREATDIIRTQDVARARSLEDADDAMDDLHRHLFTVIMDKDWAHGVPAAVDTTLLGRFYERFADHAVSVAKRTVFVVTGRMPGYHGSGSGAEST</sequence>
<keyword evidence="10" id="KW-1185">Reference proteome</keyword>
<organism evidence="9 10">
    <name type="scientific">Saccharothrix ecbatanensis</name>
    <dbReference type="NCBI Taxonomy" id="1105145"/>
    <lineage>
        <taxon>Bacteria</taxon>
        <taxon>Bacillati</taxon>
        <taxon>Actinomycetota</taxon>
        <taxon>Actinomycetes</taxon>
        <taxon>Pseudonocardiales</taxon>
        <taxon>Pseudonocardiaceae</taxon>
        <taxon>Saccharothrix</taxon>
    </lineage>
</organism>
<dbReference type="NCBIfam" id="TIGR02135">
    <property type="entry name" value="phoU_full"/>
    <property type="match status" value="1"/>
</dbReference>